<keyword evidence="4" id="KW-0804">Transcription</keyword>
<dbReference type="RefSeq" id="WP_091232581.1">
    <property type="nucleotide sequence ID" value="NZ_FMKA01000007.1"/>
</dbReference>
<evidence type="ECO:0000259" key="5">
    <source>
        <dbReference type="PROSITE" id="PS50931"/>
    </source>
</evidence>
<sequence length="314" mass="36034">MQHEMKYIHTIYEEGSFSRAAEKLFLSQSALSMAVQRTEEMLGDSIFDRSKRPLKLTPVGEAYIQKYYEIRQLEKELEEQINDIRNLESGNLTIGGTQYIFSYILAPVLLQYTTQYPNINIQLIEYGSNQLDAKLLDGTIDICLKCDEVKPPLTTYGHVFYDNLFLAMPNSYTKKYKLPPVGLSRDQIISGEFRAEKYDYLPPSYWGDIPLLLLTSGNNLRARALEIYQENNVTPNVTLEIQQLVTAYHLAVSGLGATFATEFIIEKSREPDAVYFKLDSPLTIRDFQFVMNKKGYLSKAACKFMEMVKTYYGT</sequence>
<reference evidence="6 7" key="1">
    <citation type="submission" date="2016-09" db="EMBL/GenBank/DDBJ databases">
        <authorList>
            <person name="Capua I."/>
            <person name="De Benedictis P."/>
            <person name="Joannis T."/>
            <person name="Lombin L.H."/>
            <person name="Cattoli G."/>
        </authorList>
    </citation>
    <scope>NUCLEOTIDE SEQUENCE [LARGE SCALE GENOMIC DNA]</scope>
    <source>
        <strain evidence="6 7">GluBS11</strain>
    </source>
</reference>
<gene>
    <name evidence="6" type="ORF">SAMN05421730_100769</name>
</gene>
<dbReference type="PRINTS" id="PR00039">
    <property type="entry name" value="HTHLYSR"/>
</dbReference>
<dbReference type="InterPro" id="IPR036388">
    <property type="entry name" value="WH-like_DNA-bd_sf"/>
</dbReference>
<dbReference type="Gene3D" id="3.40.190.290">
    <property type="match status" value="1"/>
</dbReference>
<dbReference type="InterPro" id="IPR000847">
    <property type="entry name" value="LysR_HTH_N"/>
</dbReference>
<keyword evidence="3 6" id="KW-0238">DNA-binding</keyword>
<dbReference type="Proteomes" id="UP000199315">
    <property type="component" value="Unassembled WGS sequence"/>
</dbReference>
<keyword evidence="7" id="KW-1185">Reference proteome</keyword>
<dbReference type="GO" id="GO:0003700">
    <property type="term" value="F:DNA-binding transcription factor activity"/>
    <property type="evidence" value="ECO:0007669"/>
    <property type="project" value="InterPro"/>
</dbReference>
<proteinExistence type="inferred from homology"/>
<dbReference type="InterPro" id="IPR050950">
    <property type="entry name" value="HTH-type_LysR_regulators"/>
</dbReference>
<dbReference type="STRING" id="1619234.SAMN05421730_100769"/>
<dbReference type="GO" id="GO:0003677">
    <property type="term" value="F:DNA binding"/>
    <property type="evidence" value="ECO:0007669"/>
    <property type="project" value="UniProtKB-KW"/>
</dbReference>
<dbReference type="Gene3D" id="1.10.10.10">
    <property type="entry name" value="Winged helix-like DNA-binding domain superfamily/Winged helix DNA-binding domain"/>
    <property type="match status" value="1"/>
</dbReference>
<organism evidence="6 7">
    <name type="scientific">Anaerobium acetethylicum</name>
    <dbReference type="NCBI Taxonomy" id="1619234"/>
    <lineage>
        <taxon>Bacteria</taxon>
        <taxon>Bacillati</taxon>
        <taxon>Bacillota</taxon>
        <taxon>Clostridia</taxon>
        <taxon>Lachnospirales</taxon>
        <taxon>Lachnospiraceae</taxon>
        <taxon>Anaerobium</taxon>
    </lineage>
</organism>
<keyword evidence="2" id="KW-0805">Transcription regulation</keyword>
<dbReference type="Pfam" id="PF00126">
    <property type="entry name" value="HTH_1"/>
    <property type="match status" value="1"/>
</dbReference>
<dbReference type="EMBL" id="FMKA01000007">
    <property type="protein sequence ID" value="SCP96961.1"/>
    <property type="molecule type" value="Genomic_DNA"/>
</dbReference>
<evidence type="ECO:0000256" key="1">
    <source>
        <dbReference type="ARBA" id="ARBA00009437"/>
    </source>
</evidence>
<evidence type="ECO:0000256" key="3">
    <source>
        <dbReference type="ARBA" id="ARBA00023125"/>
    </source>
</evidence>
<accession>A0A1D3TSS8</accession>
<dbReference type="PANTHER" id="PTHR30419:SF25">
    <property type="entry name" value="HTH-TYPE TRANSCRIPTIONAL REGULATOR YTLI"/>
    <property type="match status" value="1"/>
</dbReference>
<dbReference type="Pfam" id="PF03466">
    <property type="entry name" value="LysR_substrate"/>
    <property type="match status" value="1"/>
</dbReference>
<dbReference type="InterPro" id="IPR005119">
    <property type="entry name" value="LysR_subst-bd"/>
</dbReference>
<evidence type="ECO:0000313" key="6">
    <source>
        <dbReference type="EMBL" id="SCP96961.1"/>
    </source>
</evidence>
<evidence type="ECO:0000313" key="7">
    <source>
        <dbReference type="Proteomes" id="UP000199315"/>
    </source>
</evidence>
<dbReference type="OrthoDB" id="9803735at2"/>
<protein>
    <submittedName>
        <fullName evidence="6">DNA-binding transcriptional regulator, LysR family</fullName>
    </submittedName>
</protein>
<dbReference type="PANTHER" id="PTHR30419">
    <property type="entry name" value="HTH-TYPE TRANSCRIPTIONAL REGULATOR YBHD"/>
    <property type="match status" value="1"/>
</dbReference>
<dbReference type="CDD" id="cd05466">
    <property type="entry name" value="PBP2_LTTR_substrate"/>
    <property type="match status" value="1"/>
</dbReference>
<dbReference type="SUPFAM" id="SSF46785">
    <property type="entry name" value="Winged helix' DNA-binding domain"/>
    <property type="match status" value="1"/>
</dbReference>
<feature type="domain" description="HTH lysR-type" evidence="5">
    <location>
        <begin position="1"/>
        <end position="57"/>
    </location>
</feature>
<dbReference type="GO" id="GO:0005829">
    <property type="term" value="C:cytosol"/>
    <property type="evidence" value="ECO:0007669"/>
    <property type="project" value="TreeGrafter"/>
</dbReference>
<comment type="similarity">
    <text evidence="1">Belongs to the LysR transcriptional regulatory family.</text>
</comment>
<dbReference type="AlphaFoldDB" id="A0A1D3TSS8"/>
<dbReference type="SUPFAM" id="SSF53850">
    <property type="entry name" value="Periplasmic binding protein-like II"/>
    <property type="match status" value="1"/>
</dbReference>
<evidence type="ECO:0000256" key="4">
    <source>
        <dbReference type="ARBA" id="ARBA00023163"/>
    </source>
</evidence>
<dbReference type="PROSITE" id="PS50931">
    <property type="entry name" value="HTH_LYSR"/>
    <property type="match status" value="1"/>
</dbReference>
<dbReference type="InterPro" id="IPR036390">
    <property type="entry name" value="WH_DNA-bd_sf"/>
</dbReference>
<evidence type="ECO:0000256" key="2">
    <source>
        <dbReference type="ARBA" id="ARBA00023015"/>
    </source>
</evidence>
<name>A0A1D3TSS8_9FIRM</name>